<keyword evidence="1" id="KW-0812">Transmembrane</keyword>
<dbReference type="RefSeq" id="WP_324698632.1">
    <property type="nucleotide sequence ID" value="NZ_JAYMYJ010000165.1"/>
</dbReference>
<evidence type="ECO:0000313" key="3">
    <source>
        <dbReference type="Proteomes" id="UP001308005"/>
    </source>
</evidence>
<comment type="caution">
    <text evidence="2">The sequence shown here is derived from an EMBL/GenBank/DDBJ whole genome shotgun (WGS) entry which is preliminary data.</text>
</comment>
<name>A0ABU6D5N3_9GAMM</name>
<accession>A0ABU6D5N3</accession>
<keyword evidence="1" id="KW-1133">Transmembrane helix</keyword>
<dbReference type="EMBL" id="JAYMYJ010000165">
    <property type="protein sequence ID" value="MEB4593614.1"/>
    <property type="molecule type" value="Genomic_DNA"/>
</dbReference>
<protein>
    <submittedName>
        <fullName evidence="2">Uncharacterized protein</fullName>
    </submittedName>
</protein>
<reference evidence="3" key="1">
    <citation type="submission" date="2023-07" db="EMBL/GenBank/DDBJ databases">
        <title>The carbon used by Thiothrix.</title>
        <authorList>
            <person name="Chen L."/>
        </authorList>
    </citation>
    <scope>NUCLEOTIDE SEQUENCE [LARGE SCALE GENOMIC DNA]</scope>
</reference>
<dbReference type="Proteomes" id="UP001308005">
    <property type="component" value="Unassembled WGS sequence"/>
</dbReference>
<keyword evidence="3" id="KW-1185">Reference proteome</keyword>
<sequence>MLVIIAIQLETVKNTFPGIEIFINGCFLILRLMVIGWLYIAVSAPLLKGSFLQDGFLLLGLGMLDFAGVFL</sequence>
<gene>
    <name evidence="2" type="ORF">VSS37_21775</name>
</gene>
<feature type="transmembrane region" description="Helical" evidence="1">
    <location>
        <begin position="21"/>
        <end position="40"/>
    </location>
</feature>
<evidence type="ECO:0000256" key="1">
    <source>
        <dbReference type="SAM" id="Phobius"/>
    </source>
</evidence>
<proteinExistence type="predicted"/>
<evidence type="ECO:0000313" key="2">
    <source>
        <dbReference type="EMBL" id="MEB4593614.1"/>
    </source>
</evidence>
<organism evidence="2 3">
    <name type="scientific">Candidatus Thiothrix phosphatis</name>
    <dbReference type="NCBI Taxonomy" id="3112415"/>
    <lineage>
        <taxon>Bacteria</taxon>
        <taxon>Pseudomonadati</taxon>
        <taxon>Pseudomonadota</taxon>
        <taxon>Gammaproteobacteria</taxon>
        <taxon>Thiotrichales</taxon>
        <taxon>Thiotrichaceae</taxon>
        <taxon>Thiothrix</taxon>
    </lineage>
</organism>
<keyword evidence="1" id="KW-0472">Membrane</keyword>